<keyword evidence="4" id="KW-1185">Reference proteome</keyword>
<sequence>MTHMADVASIFGLHGKVALVTGAATGIGREIARLFHDAGATVIGADLNEAALASLSEERPGVHLVAFDQSDPASIAALFEQVDAIGPIDVLVNCAAIYPFRKFEEVDTALLDKMLAINLRGPFQCIQHAVRRMKVDGRGGSIVNISSVNSMRACIYDNVHYGVGKAGVNNLTLSIALEYGEHNIRVNSVLPGGVATDHAAAEADGYPLRGPFTQPGRIPLGGTSCEPCDIARACLFLASDASRYVTGQLLAVDGGFLVS</sequence>
<dbReference type="InterPro" id="IPR020904">
    <property type="entry name" value="Sc_DH/Rdtase_CS"/>
</dbReference>
<accession>A0ABT8ZQ88</accession>
<evidence type="ECO:0000313" key="4">
    <source>
        <dbReference type="Proteomes" id="UP001176471"/>
    </source>
</evidence>
<comment type="caution">
    <text evidence="3">The sequence shown here is derived from an EMBL/GenBank/DDBJ whole genome shotgun (WGS) entry which is preliminary data.</text>
</comment>
<proteinExistence type="inferred from homology"/>
<dbReference type="CDD" id="cd05233">
    <property type="entry name" value="SDR_c"/>
    <property type="match status" value="1"/>
</dbReference>
<dbReference type="PANTHER" id="PTHR42760">
    <property type="entry name" value="SHORT-CHAIN DEHYDROGENASES/REDUCTASES FAMILY MEMBER"/>
    <property type="match status" value="1"/>
</dbReference>
<gene>
    <name evidence="3" type="ORF">Q4610_16820</name>
</gene>
<dbReference type="EMBL" id="JAUQOM010000010">
    <property type="protein sequence ID" value="MDO7836712.1"/>
    <property type="molecule type" value="Genomic_DNA"/>
</dbReference>
<dbReference type="PRINTS" id="PR00080">
    <property type="entry name" value="SDRFAMILY"/>
</dbReference>
<dbReference type="PANTHER" id="PTHR42760:SF133">
    <property type="entry name" value="3-OXOACYL-[ACYL-CARRIER-PROTEIN] REDUCTASE"/>
    <property type="match status" value="1"/>
</dbReference>
<dbReference type="RefSeq" id="WP_304537131.1">
    <property type="nucleotide sequence ID" value="NZ_JAUQOM010000010.1"/>
</dbReference>
<keyword evidence="2" id="KW-0560">Oxidoreductase</keyword>
<comment type="similarity">
    <text evidence="1">Belongs to the short-chain dehydrogenases/reductases (SDR) family.</text>
</comment>
<dbReference type="PROSITE" id="PS00061">
    <property type="entry name" value="ADH_SHORT"/>
    <property type="match status" value="1"/>
</dbReference>
<evidence type="ECO:0000256" key="2">
    <source>
        <dbReference type="ARBA" id="ARBA00023002"/>
    </source>
</evidence>
<reference evidence="3" key="1">
    <citation type="submission" date="2023-07" db="EMBL/GenBank/DDBJ databases">
        <title>Bacterial whole genome sequence for Sphingobium sp. HBC34.</title>
        <authorList>
            <person name="Le V."/>
            <person name="Ko S.-R."/>
            <person name="Ahn C.-Y."/>
            <person name="Oh H.-M."/>
        </authorList>
    </citation>
    <scope>NUCLEOTIDE SEQUENCE</scope>
    <source>
        <strain evidence="3">HBC34</strain>
    </source>
</reference>
<dbReference type="PRINTS" id="PR00081">
    <property type="entry name" value="GDHRDH"/>
</dbReference>
<evidence type="ECO:0000256" key="1">
    <source>
        <dbReference type="ARBA" id="ARBA00006484"/>
    </source>
</evidence>
<dbReference type="InterPro" id="IPR002347">
    <property type="entry name" value="SDR_fam"/>
</dbReference>
<protein>
    <submittedName>
        <fullName evidence="3">SDR family oxidoreductase</fullName>
    </submittedName>
</protein>
<name>A0ABT8ZQ88_9SPHN</name>
<organism evidence="3 4">
    <name type="scientific">Sphingobium cyanobacteriorum</name>
    <dbReference type="NCBI Taxonomy" id="3063954"/>
    <lineage>
        <taxon>Bacteria</taxon>
        <taxon>Pseudomonadati</taxon>
        <taxon>Pseudomonadota</taxon>
        <taxon>Alphaproteobacteria</taxon>
        <taxon>Sphingomonadales</taxon>
        <taxon>Sphingomonadaceae</taxon>
        <taxon>Sphingobium</taxon>
    </lineage>
</organism>
<dbReference type="SUPFAM" id="SSF51735">
    <property type="entry name" value="NAD(P)-binding Rossmann-fold domains"/>
    <property type="match status" value="1"/>
</dbReference>
<dbReference type="InterPro" id="IPR036291">
    <property type="entry name" value="NAD(P)-bd_dom_sf"/>
</dbReference>
<dbReference type="Gene3D" id="3.40.50.720">
    <property type="entry name" value="NAD(P)-binding Rossmann-like Domain"/>
    <property type="match status" value="1"/>
</dbReference>
<evidence type="ECO:0000313" key="3">
    <source>
        <dbReference type="EMBL" id="MDO7836712.1"/>
    </source>
</evidence>
<dbReference type="Proteomes" id="UP001176471">
    <property type="component" value="Unassembled WGS sequence"/>
</dbReference>
<dbReference type="Pfam" id="PF13561">
    <property type="entry name" value="adh_short_C2"/>
    <property type="match status" value="1"/>
</dbReference>